<dbReference type="EMBL" id="SDMP01000019">
    <property type="protein sequence ID" value="RYQ87692.1"/>
    <property type="molecule type" value="Genomic_DNA"/>
</dbReference>
<proteinExistence type="predicted"/>
<gene>
    <name evidence="1" type="ORF">Ahy_B09g095221</name>
</gene>
<name>A0A444XDE0_ARAHY</name>
<protein>
    <submittedName>
        <fullName evidence="1">Uncharacterized protein</fullName>
    </submittedName>
</protein>
<organism evidence="1 2">
    <name type="scientific">Arachis hypogaea</name>
    <name type="common">Peanut</name>
    <dbReference type="NCBI Taxonomy" id="3818"/>
    <lineage>
        <taxon>Eukaryota</taxon>
        <taxon>Viridiplantae</taxon>
        <taxon>Streptophyta</taxon>
        <taxon>Embryophyta</taxon>
        <taxon>Tracheophyta</taxon>
        <taxon>Spermatophyta</taxon>
        <taxon>Magnoliopsida</taxon>
        <taxon>eudicotyledons</taxon>
        <taxon>Gunneridae</taxon>
        <taxon>Pentapetalae</taxon>
        <taxon>rosids</taxon>
        <taxon>fabids</taxon>
        <taxon>Fabales</taxon>
        <taxon>Fabaceae</taxon>
        <taxon>Papilionoideae</taxon>
        <taxon>50 kb inversion clade</taxon>
        <taxon>dalbergioids sensu lato</taxon>
        <taxon>Dalbergieae</taxon>
        <taxon>Pterocarpus clade</taxon>
        <taxon>Arachis</taxon>
    </lineage>
</organism>
<reference evidence="1 2" key="1">
    <citation type="submission" date="2019-01" db="EMBL/GenBank/DDBJ databases">
        <title>Sequencing of cultivated peanut Arachis hypogaea provides insights into genome evolution and oil improvement.</title>
        <authorList>
            <person name="Chen X."/>
        </authorList>
    </citation>
    <scope>NUCLEOTIDE SEQUENCE [LARGE SCALE GENOMIC DNA]</scope>
    <source>
        <strain evidence="2">cv. Fuhuasheng</strain>
        <tissue evidence="1">Leaves</tissue>
    </source>
</reference>
<comment type="caution">
    <text evidence="1">The sequence shown here is derived from an EMBL/GenBank/DDBJ whole genome shotgun (WGS) entry which is preliminary data.</text>
</comment>
<accession>A0A444XDE0</accession>
<dbReference type="Proteomes" id="UP000289738">
    <property type="component" value="Chromosome B09"/>
</dbReference>
<evidence type="ECO:0000313" key="1">
    <source>
        <dbReference type="EMBL" id="RYQ87692.1"/>
    </source>
</evidence>
<keyword evidence="2" id="KW-1185">Reference proteome</keyword>
<dbReference type="AlphaFoldDB" id="A0A444XDE0"/>
<evidence type="ECO:0000313" key="2">
    <source>
        <dbReference type="Proteomes" id="UP000289738"/>
    </source>
</evidence>
<sequence length="138" mass="15836">MVVEDHADLQIRGCRADIRNPIRKGCGSDRIRWIRWIRSDQFMDRIISAIFGSDADIYRGSADTIRSMNAPIWKGTDAIESIFLDMTQTTDLYISSNAFRKMPNLRTFYLMRNLDLDAMHAPKFLEYANLGVADPEDG</sequence>